<dbReference type="NCBIfam" id="TIGR01554">
    <property type="entry name" value="major_cap_HK97"/>
    <property type="match status" value="1"/>
</dbReference>
<sequence>MKNQKRFLMPLNIQLFGGTGVQNLDRSVIENKEAQITAMQEAFEKGDAQAVAERIVTNMESNMIHIQDMMNSVIKEAQQAKDENWDAQVLASRGIRVLTSEEKKFYNAAIEAQSFDEVHKLMPPTVFQRVFEDLEKEHPLLSLINMQTTGAVTQWVLRRPGASAAFWGDVTAAIQEMVDEGFYTVEMGMFKLSGFLVVSKAMFELGPDWLDKYVRTFMAEVVAEELENVVVNGTGNKQPIGMTRDLEGAVVGGEYPLKTPVTLNDFTPATIGKEILAPTTKNGTRRYTGVTLIVNPLDYAAKFFALGAKQKDDGTWTYDNFSVPGLTMVQSPAVPLNRMIAGKPKDYFMGVATNQKLESTDVLRMIEDQRLYLIRQLANGKPLDADSFTVFDITAIGSTTPTP</sequence>
<proteinExistence type="predicted"/>
<dbReference type="SUPFAM" id="SSF56563">
    <property type="entry name" value="Major capsid protein gp5"/>
    <property type="match status" value="1"/>
</dbReference>
<comment type="caution">
    <text evidence="3">The sequence shown here is derived from an EMBL/GenBank/DDBJ whole genome shotgun (WGS) entry which is preliminary data.</text>
</comment>
<feature type="domain" description="Phage capsid-like C-terminal" evidence="2">
    <location>
        <begin position="121"/>
        <end position="391"/>
    </location>
</feature>
<name>W7L199_CYTFI</name>
<evidence type="ECO:0000256" key="1">
    <source>
        <dbReference type="ARBA" id="ARBA00004328"/>
    </source>
</evidence>
<evidence type="ECO:0000259" key="2">
    <source>
        <dbReference type="Pfam" id="PF05065"/>
    </source>
</evidence>
<dbReference type="EMBL" id="APVL01000027">
    <property type="protein sequence ID" value="EWG08897.1"/>
    <property type="molecule type" value="Genomic_DNA"/>
</dbReference>
<dbReference type="eggNOG" id="COG4653">
    <property type="taxonomic scope" value="Bacteria"/>
</dbReference>
<comment type="subcellular location">
    <subcellularLocation>
        <location evidence="1">Virion</location>
    </subcellularLocation>
</comment>
<evidence type="ECO:0000313" key="3">
    <source>
        <dbReference type="EMBL" id="EWG08897.1"/>
    </source>
</evidence>
<dbReference type="InterPro" id="IPR024455">
    <property type="entry name" value="Phage_capsid"/>
</dbReference>
<dbReference type="PATRIC" id="fig|1307436.3.peg.4708"/>
<dbReference type="InterPro" id="IPR054612">
    <property type="entry name" value="Phage_capsid-like_C"/>
</dbReference>
<dbReference type="Pfam" id="PF05065">
    <property type="entry name" value="Phage_capsid"/>
    <property type="match status" value="1"/>
</dbReference>
<organism evidence="3 4">
    <name type="scientific">Cytobacillus firmus DS1</name>
    <dbReference type="NCBI Taxonomy" id="1307436"/>
    <lineage>
        <taxon>Bacteria</taxon>
        <taxon>Bacillati</taxon>
        <taxon>Bacillota</taxon>
        <taxon>Bacilli</taxon>
        <taxon>Bacillales</taxon>
        <taxon>Bacillaceae</taxon>
        <taxon>Cytobacillus</taxon>
    </lineage>
</organism>
<gene>
    <name evidence="3" type="ORF">PBF_22073</name>
</gene>
<dbReference type="AlphaFoldDB" id="W7L199"/>
<reference evidence="3 4" key="2">
    <citation type="journal article" date="2016" name="Sci. Rep.">
        <title>A novel serine protease, Sep1, from Bacillus firmus DS-1 has nematicidal activity and degrades multiple intestinal-associated nematode proteins.</title>
        <authorList>
            <person name="Geng C."/>
            <person name="Nie X."/>
            <person name="Tang Z."/>
            <person name="Zhang Y."/>
            <person name="Lin J."/>
            <person name="Sun M."/>
            <person name="Peng D."/>
        </authorList>
    </citation>
    <scope>NUCLEOTIDE SEQUENCE [LARGE SCALE GENOMIC DNA]</scope>
    <source>
        <strain evidence="3 4">DS1</strain>
    </source>
</reference>
<reference evidence="4" key="1">
    <citation type="submission" date="2013-03" db="EMBL/GenBank/DDBJ databases">
        <title>Draft genome sequence of Bacillus firmus DS1.</title>
        <authorList>
            <person name="Peng D."/>
            <person name="Zhu L."/>
            <person name="Sun M."/>
        </authorList>
    </citation>
    <scope>NUCLEOTIDE SEQUENCE [LARGE SCALE GENOMIC DNA]</scope>
    <source>
        <strain evidence="4">DS1</strain>
    </source>
</reference>
<accession>W7L199</accession>
<dbReference type="Proteomes" id="UP000019270">
    <property type="component" value="Unassembled WGS sequence"/>
</dbReference>
<evidence type="ECO:0000313" key="4">
    <source>
        <dbReference type="Proteomes" id="UP000019270"/>
    </source>
</evidence>
<protein>
    <submittedName>
        <fullName evidence="3">Major capsid protein</fullName>
    </submittedName>
</protein>
<dbReference type="RefSeq" id="WP_235192316.1">
    <property type="nucleotide sequence ID" value="NZ_APVL01000027.1"/>
</dbReference>